<name>A0AA88GK74_NAELO</name>
<dbReference type="InterPro" id="IPR033116">
    <property type="entry name" value="TRYPSIN_SER"/>
</dbReference>
<evidence type="ECO:0000256" key="2">
    <source>
        <dbReference type="RuleBase" id="RU363034"/>
    </source>
</evidence>
<keyword evidence="2" id="KW-0720">Serine protease</keyword>
<dbReference type="InterPro" id="IPR018114">
    <property type="entry name" value="TRYPSIN_HIS"/>
</dbReference>
<reference evidence="6 7" key="1">
    <citation type="journal article" date="2018" name="BMC Genomics">
        <title>The genome of Naegleria lovaniensis, the basis for a comparative approach to unravel pathogenicity factors of the human pathogenic amoeba N. fowleri.</title>
        <authorList>
            <person name="Liechti N."/>
            <person name="Schurch N."/>
            <person name="Bruggmann R."/>
            <person name="Wittwer M."/>
        </authorList>
    </citation>
    <scope>NUCLEOTIDE SEQUENCE [LARGE SCALE GENOMIC DNA]</scope>
    <source>
        <strain evidence="6 7">ATCC 30569</strain>
    </source>
</reference>
<feature type="region of interest" description="Disordered" evidence="3">
    <location>
        <begin position="146"/>
        <end position="166"/>
    </location>
</feature>
<feature type="transmembrane region" description="Helical" evidence="4">
    <location>
        <begin position="20"/>
        <end position="39"/>
    </location>
</feature>
<proteinExistence type="predicted"/>
<dbReference type="PROSITE" id="PS00134">
    <property type="entry name" value="TRYPSIN_HIS"/>
    <property type="match status" value="1"/>
</dbReference>
<dbReference type="Pfam" id="PF00089">
    <property type="entry name" value="Trypsin"/>
    <property type="match status" value="2"/>
</dbReference>
<dbReference type="RefSeq" id="XP_044545223.1">
    <property type="nucleotide sequence ID" value="XM_044698675.1"/>
</dbReference>
<keyword evidence="4" id="KW-0812">Transmembrane</keyword>
<dbReference type="Gene3D" id="2.40.10.10">
    <property type="entry name" value="Trypsin-like serine proteases"/>
    <property type="match status" value="1"/>
</dbReference>
<protein>
    <recommendedName>
        <fullName evidence="5">Peptidase S1 domain-containing protein</fullName>
    </recommendedName>
</protein>
<dbReference type="PROSITE" id="PS50240">
    <property type="entry name" value="TRYPSIN_DOM"/>
    <property type="match status" value="1"/>
</dbReference>
<evidence type="ECO:0000256" key="4">
    <source>
        <dbReference type="SAM" id="Phobius"/>
    </source>
</evidence>
<dbReference type="Proteomes" id="UP000816034">
    <property type="component" value="Unassembled WGS sequence"/>
</dbReference>
<evidence type="ECO:0000313" key="7">
    <source>
        <dbReference type="Proteomes" id="UP000816034"/>
    </source>
</evidence>
<dbReference type="EMBL" id="PYSW02000035">
    <property type="protein sequence ID" value="KAG2377961.1"/>
    <property type="molecule type" value="Genomic_DNA"/>
</dbReference>
<dbReference type="SUPFAM" id="SSF50494">
    <property type="entry name" value="Trypsin-like serine proteases"/>
    <property type="match status" value="1"/>
</dbReference>
<keyword evidence="4" id="KW-0472">Membrane</keyword>
<comment type="caution">
    <text evidence="6">The sequence shown here is derived from an EMBL/GenBank/DDBJ whole genome shotgun (WGS) entry which is preliminary data.</text>
</comment>
<keyword evidence="2" id="KW-0645">Protease</keyword>
<accession>A0AA88GK74</accession>
<dbReference type="PROSITE" id="PS00135">
    <property type="entry name" value="TRYPSIN_SER"/>
    <property type="match status" value="1"/>
</dbReference>
<dbReference type="AlphaFoldDB" id="A0AA88GK74"/>
<evidence type="ECO:0000313" key="6">
    <source>
        <dbReference type="EMBL" id="KAG2377961.1"/>
    </source>
</evidence>
<dbReference type="InterPro" id="IPR051487">
    <property type="entry name" value="Ser/Thr_Proteases_Immune/Dev"/>
</dbReference>
<dbReference type="GeneID" id="68101037"/>
<dbReference type="PRINTS" id="PR00722">
    <property type="entry name" value="CHYMOTRYPSIN"/>
</dbReference>
<dbReference type="InterPro" id="IPR001314">
    <property type="entry name" value="Peptidase_S1A"/>
</dbReference>
<keyword evidence="1" id="KW-1015">Disulfide bond</keyword>
<dbReference type="InterPro" id="IPR043504">
    <property type="entry name" value="Peptidase_S1_PA_chymotrypsin"/>
</dbReference>
<sequence>MKPSSNPQTLKSKTFISRLVLVFILLEVLPLFNFSFFFFSSRSTSSTLNPLFFIHAMTLKVSVQGGQIVMDSREFPFMASLQYQPSPQRDPYHRCGGTIIAKRWILTAGHCVVLSGQVIPSNKLSVMVGSYRLSTCSLEGFMDGVSSSPGSSLTSNRESMERTTTATTTGRTTQFRFWNCIRARVKHIHVHPRYSDAFAANDIALLELHEDLPWTSTIQPIALTLKRPSFETQHFVLGWGYYSGANRVSDFLRKGMVPIVPDSACNELRLGMSTSRGQTCAGAGEGVDTCAGDSGGPLLFIQHGIYTQTGLTSYGPDKCGVQESYTNRGVYTSVDFHQQWIMSLTNLTSFGNFTKADLQLFGEAWSRHQLTFSQWSVIGGVTLLLLCMILAA</sequence>
<feature type="compositionally biased region" description="Low complexity" evidence="3">
    <location>
        <begin position="146"/>
        <end position="155"/>
    </location>
</feature>
<keyword evidence="2" id="KW-0378">Hydrolase</keyword>
<dbReference type="GO" id="GO:0004252">
    <property type="term" value="F:serine-type endopeptidase activity"/>
    <property type="evidence" value="ECO:0007669"/>
    <property type="project" value="InterPro"/>
</dbReference>
<evidence type="ECO:0000259" key="5">
    <source>
        <dbReference type="PROSITE" id="PS50240"/>
    </source>
</evidence>
<dbReference type="InterPro" id="IPR009003">
    <property type="entry name" value="Peptidase_S1_PA"/>
</dbReference>
<dbReference type="SMART" id="SM00020">
    <property type="entry name" value="Tryp_SPc"/>
    <property type="match status" value="1"/>
</dbReference>
<keyword evidence="7" id="KW-1185">Reference proteome</keyword>
<dbReference type="PANTHER" id="PTHR24256">
    <property type="entry name" value="TRYPTASE-RELATED"/>
    <property type="match status" value="1"/>
</dbReference>
<dbReference type="CDD" id="cd00190">
    <property type="entry name" value="Tryp_SPc"/>
    <property type="match status" value="1"/>
</dbReference>
<organism evidence="6 7">
    <name type="scientific">Naegleria lovaniensis</name>
    <name type="common">Amoeba</name>
    <dbReference type="NCBI Taxonomy" id="51637"/>
    <lineage>
        <taxon>Eukaryota</taxon>
        <taxon>Discoba</taxon>
        <taxon>Heterolobosea</taxon>
        <taxon>Tetramitia</taxon>
        <taxon>Eutetramitia</taxon>
        <taxon>Vahlkampfiidae</taxon>
        <taxon>Naegleria</taxon>
    </lineage>
</organism>
<evidence type="ECO:0000256" key="3">
    <source>
        <dbReference type="SAM" id="MobiDB-lite"/>
    </source>
</evidence>
<feature type="domain" description="Peptidase S1" evidence="5">
    <location>
        <begin position="63"/>
        <end position="346"/>
    </location>
</feature>
<dbReference type="InterPro" id="IPR001254">
    <property type="entry name" value="Trypsin_dom"/>
</dbReference>
<keyword evidence="4" id="KW-1133">Transmembrane helix</keyword>
<evidence type="ECO:0000256" key="1">
    <source>
        <dbReference type="ARBA" id="ARBA00023157"/>
    </source>
</evidence>
<dbReference type="GO" id="GO:0006508">
    <property type="term" value="P:proteolysis"/>
    <property type="evidence" value="ECO:0007669"/>
    <property type="project" value="UniProtKB-KW"/>
</dbReference>
<gene>
    <name evidence="6" type="ORF">C9374_008583</name>
</gene>